<gene>
    <name evidence="2" type="ORF">E2B99_10915</name>
</gene>
<sequence length="173" mass="17999">MLRQLLIASALAASLPAYAGLFDTLNAVTQVAASATGKTTTTTAAPAEAAVHDVTPLSTATVAAMDCPTLEITALSNKRELDVVNANLKQIDSLSKDASYQQQKKVSGTIGALGGLLASKGGKTGEYAQAAQQFAGSGEVEDSMNPDLQLALAKKYNADLETIKVYQKHKKCK</sequence>
<proteinExistence type="predicted"/>
<organism evidence="2 3">
    <name type="scientific">Alkanindiges illinoisensis</name>
    <dbReference type="NCBI Taxonomy" id="197183"/>
    <lineage>
        <taxon>Bacteria</taxon>
        <taxon>Pseudomonadati</taxon>
        <taxon>Pseudomonadota</taxon>
        <taxon>Gammaproteobacteria</taxon>
        <taxon>Moraxellales</taxon>
        <taxon>Moraxellaceae</taxon>
        <taxon>Alkanindiges</taxon>
    </lineage>
</organism>
<feature type="chain" id="PRO_5021196435" evidence="1">
    <location>
        <begin position="20"/>
        <end position="173"/>
    </location>
</feature>
<dbReference type="AlphaFoldDB" id="A0A4Y7XC02"/>
<protein>
    <submittedName>
        <fullName evidence="2">Uncharacterized protein</fullName>
    </submittedName>
</protein>
<reference evidence="2 3" key="1">
    <citation type="submission" date="2019-03" db="EMBL/GenBank/DDBJ databases">
        <title>Alkanindiges illinoisensis: a potential pathogenic isolated from ascites of a gastric cancer patient with abdominal metastasis.</title>
        <authorList>
            <person name="Hu X."/>
            <person name="Yang B."/>
            <person name="Yan X."/>
            <person name="Lin L."/>
            <person name="Zhao H."/>
            <person name="Zhou F."/>
            <person name="Su B."/>
            <person name="Chen J."/>
            <person name="Rui Y."/>
            <person name="Wang Q."/>
            <person name="Zheng L."/>
        </authorList>
    </citation>
    <scope>NUCLEOTIDE SEQUENCE [LARGE SCALE GENOMIC DNA]</scope>
    <source>
        <strain evidence="2 3">NFYY 23406</strain>
    </source>
</reference>
<evidence type="ECO:0000313" key="2">
    <source>
        <dbReference type="EMBL" id="TEU25053.1"/>
    </source>
</evidence>
<keyword evidence="1" id="KW-0732">Signal</keyword>
<evidence type="ECO:0000313" key="3">
    <source>
        <dbReference type="Proteomes" id="UP000297834"/>
    </source>
</evidence>
<comment type="caution">
    <text evidence="2">The sequence shown here is derived from an EMBL/GenBank/DDBJ whole genome shotgun (WGS) entry which is preliminary data.</text>
</comment>
<keyword evidence="3" id="KW-1185">Reference proteome</keyword>
<accession>A0A4Y7XC02</accession>
<dbReference type="RefSeq" id="WP_134244966.1">
    <property type="nucleotide sequence ID" value="NZ_SNTY01000047.1"/>
</dbReference>
<evidence type="ECO:0000256" key="1">
    <source>
        <dbReference type="SAM" id="SignalP"/>
    </source>
</evidence>
<dbReference type="Proteomes" id="UP000297834">
    <property type="component" value="Unassembled WGS sequence"/>
</dbReference>
<feature type="signal peptide" evidence="1">
    <location>
        <begin position="1"/>
        <end position="19"/>
    </location>
</feature>
<name>A0A4Y7XC02_9GAMM</name>
<dbReference type="EMBL" id="SNTY01000047">
    <property type="protein sequence ID" value="TEU25053.1"/>
    <property type="molecule type" value="Genomic_DNA"/>
</dbReference>